<dbReference type="AlphaFoldDB" id="A0A8T1NET9"/>
<organism evidence="1 2">
    <name type="scientific">Carya illinoinensis</name>
    <name type="common">Pecan</name>
    <dbReference type="NCBI Taxonomy" id="32201"/>
    <lineage>
        <taxon>Eukaryota</taxon>
        <taxon>Viridiplantae</taxon>
        <taxon>Streptophyta</taxon>
        <taxon>Embryophyta</taxon>
        <taxon>Tracheophyta</taxon>
        <taxon>Spermatophyta</taxon>
        <taxon>Magnoliopsida</taxon>
        <taxon>eudicotyledons</taxon>
        <taxon>Gunneridae</taxon>
        <taxon>Pentapetalae</taxon>
        <taxon>rosids</taxon>
        <taxon>fabids</taxon>
        <taxon>Fagales</taxon>
        <taxon>Juglandaceae</taxon>
        <taxon>Carya</taxon>
    </lineage>
</organism>
<dbReference type="Proteomes" id="UP000811609">
    <property type="component" value="Chromosome 15"/>
</dbReference>
<proteinExistence type="predicted"/>
<gene>
    <name evidence="1" type="ORF">CIPAW_15G123700</name>
</gene>
<dbReference type="EMBL" id="CM031823">
    <property type="protein sequence ID" value="KAG6627383.1"/>
    <property type="molecule type" value="Genomic_DNA"/>
</dbReference>
<evidence type="ECO:0000313" key="1">
    <source>
        <dbReference type="EMBL" id="KAG6627383.1"/>
    </source>
</evidence>
<name>A0A8T1NET9_CARIL</name>
<accession>A0A8T1NET9</accession>
<evidence type="ECO:0000313" key="2">
    <source>
        <dbReference type="Proteomes" id="UP000811609"/>
    </source>
</evidence>
<protein>
    <submittedName>
        <fullName evidence="1">Uncharacterized protein</fullName>
    </submittedName>
</protein>
<reference evidence="1" key="1">
    <citation type="submission" date="2020-12" db="EMBL/GenBank/DDBJ databases">
        <title>WGS assembly of Carya illinoinensis cv. Pawnee.</title>
        <authorList>
            <person name="Platts A."/>
            <person name="Shu S."/>
            <person name="Wright S."/>
            <person name="Barry K."/>
            <person name="Edger P."/>
            <person name="Pires J.C."/>
            <person name="Schmutz J."/>
        </authorList>
    </citation>
    <scope>NUCLEOTIDE SEQUENCE</scope>
    <source>
        <tissue evidence="1">Leaf</tissue>
    </source>
</reference>
<keyword evidence="2" id="KW-1185">Reference proteome</keyword>
<sequence>MKYLRFFIFMNASELKHIMSFLGKSISMPSIWLVPCMVRQYSKALNPLYNNLVTARIIIYSSMDSQYIYALTNAFLHHHLLENSYKKNLHFYNWFHCNINDFCGQSFWLQKIRIFL</sequence>
<comment type="caution">
    <text evidence="1">The sequence shown here is derived from an EMBL/GenBank/DDBJ whole genome shotgun (WGS) entry which is preliminary data.</text>
</comment>